<evidence type="ECO:0000256" key="1">
    <source>
        <dbReference type="SAM" id="MobiDB-lite"/>
    </source>
</evidence>
<keyword evidence="3" id="KW-1185">Reference proteome</keyword>
<dbReference type="EMBL" id="CAUYUJ010019812">
    <property type="protein sequence ID" value="CAK0893813.1"/>
    <property type="molecule type" value="Genomic_DNA"/>
</dbReference>
<comment type="caution">
    <text evidence="2">The sequence shown here is derived from an EMBL/GenBank/DDBJ whole genome shotgun (WGS) entry which is preliminary data.</text>
</comment>
<evidence type="ECO:0000313" key="3">
    <source>
        <dbReference type="Proteomes" id="UP001189429"/>
    </source>
</evidence>
<accession>A0ABN9X6P5</accession>
<evidence type="ECO:0000313" key="2">
    <source>
        <dbReference type="EMBL" id="CAK0893813.1"/>
    </source>
</evidence>
<reference evidence="2" key="1">
    <citation type="submission" date="2023-10" db="EMBL/GenBank/DDBJ databases">
        <authorList>
            <person name="Chen Y."/>
            <person name="Shah S."/>
            <person name="Dougan E. K."/>
            <person name="Thang M."/>
            <person name="Chan C."/>
        </authorList>
    </citation>
    <scope>NUCLEOTIDE SEQUENCE [LARGE SCALE GENOMIC DNA]</scope>
</reference>
<proteinExistence type="predicted"/>
<protein>
    <submittedName>
        <fullName evidence="2">Uncharacterized protein</fullName>
    </submittedName>
</protein>
<feature type="compositionally biased region" description="Acidic residues" evidence="1">
    <location>
        <begin position="288"/>
        <end position="301"/>
    </location>
</feature>
<gene>
    <name evidence="2" type="ORF">PCOR1329_LOCUS73049</name>
</gene>
<sequence>MATGRRPDDRLSGGHRRAPRERRQAQRWAALSRERLAQRQAAQLLELQGLAEAPQSILRRLALVAPVLIAQEKGEQLQEGRILERNVGCHAQNLPRPGAPRRAWRIAQRGPRLPRPRSLLSESRDFPTGSAVSHVADVEAALLLADSAARAAVHAESEGHVQPSEYVDTLRRDADLFWPLRPPGRWDDGGVVKSGTEEVGTGRTPLRSSAEPFLLSGSGSQRRSDEGVLCSCGAVLFSSCRAAAGIVGIVQADDVCPGGTAGRAPLPPASDADGGATAGVPGASCDGSDVDDVTLDGEADADTSCSDHTSDGGSEGGGDGDDGGAFGDHAVPAAGESSPLLLSVSGRLGEAVSHNDSDDDSVGGQGQEHADGDAATACSATAASALSGAIATYLGVNEAALLRGDGDGGRTAAGFAELAVPTEDAEGEVRRWLADWSKVAHICSLQEQLGAAKKEVQLLRWKAGWLEIDSVGVRCRAGLPFVLQESGGRLAWHEF</sequence>
<feature type="region of interest" description="Disordered" evidence="1">
    <location>
        <begin position="188"/>
        <end position="225"/>
    </location>
</feature>
<feature type="compositionally biased region" description="Basic and acidic residues" evidence="1">
    <location>
        <begin position="1"/>
        <end position="12"/>
    </location>
</feature>
<feature type="region of interest" description="Disordered" evidence="1">
    <location>
        <begin position="1"/>
        <end position="27"/>
    </location>
</feature>
<feature type="region of interest" description="Disordered" evidence="1">
    <location>
        <begin position="266"/>
        <end position="332"/>
    </location>
</feature>
<feature type="region of interest" description="Disordered" evidence="1">
    <location>
        <begin position="350"/>
        <end position="371"/>
    </location>
</feature>
<organism evidence="2 3">
    <name type="scientific">Prorocentrum cordatum</name>
    <dbReference type="NCBI Taxonomy" id="2364126"/>
    <lineage>
        <taxon>Eukaryota</taxon>
        <taxon>Sar</taxon>
        <taxon>Alveolata</taxon>
        <taxon>Dinophyceae</taxon>
        <taxon>Prorocentrales</taxon>
        <taxon>Prorocentraceae</taxon>
        <taxon>Prorocentrum</taxon>
    </lineage>
</organism>
<dbReference type="Proteomes" id="UP001189429">
    <property type="component" value="Unassembled WGS sequence"/>
</dbReference>
<name>A0ABN9X6P5_9DINO</name>